<name>A0A7T8KLE0_CALRO</name>
<organism evidence="1 2">
    <name type="scientific">Caligus rogercresseyi</name>
    <name type="common">Sea louse</name>
    <dbReference type="NCBI Taxonomy" id="217165"/>
    <lineage>
        <taxon>Eukaryota</taxon>
        <taxon>Metazoa</taxon>
        <taxon>Ecdysozoa</taxon>
        <taxon>Arthropoda</taxon>
        <taxon>Crustacea</taxon>
        <taxon>Multicrustacea</taxon>
        <taxon>Hexanauplia</taxon>
        <taxon>Copepoda</taxon>
        <taxon>Siphonostomatoida</taxon>
        <taxon>Caligidae</taxon>
        <taxon>Caligus</taxon>
    </lineage>
</organism>
<keyword evidence="2" id="KW-1185">Reference proteome</keyword>
<gene>
    <name evidence="1" type="ORF">FKW44_003256</name>
</gene>
<dbReference type="AlphaFoldDB" id="A0A7T8KLE0"/>
<sequence>MVERTQLFDCQRPFQGHSVSSISSFLTCTDVGGWLKDTPSLLHIQDGLQ</sequence>
<evidence type="ECO:0000313" key="1">
    <source>
        <dbReference type="EMBL" id="QQP58059.1"/>
    </source>
</evidence>
<proteinExistence type="predicted"/>
<evidence type="ECO:0000313" key="2">
    <source>
        <dbReference type="Proteomes" id="UP000595437"/>
    </source>
</evidence>
<accession>A0A7T8KLE0</accession>
<protein>
    <submittedName>
        <fullName evidence="1">Uncharacterized protein</fullName>
    </submittedName>
</protein>
<reference evidence="2" key="1">
    <citation type="submission" date="2021-01" db="EMBL/GenBank/DDBJ databases">
        <title>Caligus Genome Assembly.</title>
        <authorList>
            <person name="Gallardo-Escarate C."/>
        </authorList>
    </citation>
    <scope>NUCLEOTIDE SEQUENCE [LARGE SCALE GENOMIC DNA]</scope>
</reference>
<dbReference type="Proteomes" id="UP000595437">
    <property type="component" value="Chromosome 2"/>
</dbReference>
<dbReference type="EMBL" id="CP045891">
    <property type="protein sequence ID" value="QQP58059.1"/>
    <property type="molecule type" value="Genomic_DNA"/>
</dbReference>